<dbReference type="PANTHER" id="PTHR14208:SF0">
    <property type="entry name" value="EIF5-MIMIC PROTEIN 2"/>
    <property type="match status" value="1"/>
</dbReference>
<reference evidence="8" key="1">
    <citation type="submission" date="2025-08" db="UniProtKB">
        <authorList>
            <consortium name="Ensembl"/>
        </authorList>
    </citation>
    <scope>IDENTIFICATION</scope>
</reference>
<dbReference type="GO" id="GO:0016020">
    <property type="term" value="C:membrane"/>
    <property type="evidence" value="ECO:0007669"/>
    <property type="project" value="TreeGrafter"/>
</dbReference>
<dbReference type="CDD" id="cd11560">
    <property type="entry name" value="W2_eIF5C_like"/>
    <property type="match status" value="1"/>
</dbReference>
<name>A0A8C1BP96_CYPCA</name>
<dbReference type="GO" id="GO:0005737">
    <property type="term" value="C:cytoplasm"/>
    <property type="evidence" value="ECO:0007669"/>
    <property type="project" value="UniProtKB-ARBA"/>
</dbReference>
<dbReference type="InterPro" id="IPR043510">
    <property type="entry name" value="W2_5MP1/2"/>
</dbReference>
<dbReference type="InterPro" id="IPR016024">
    <property type="entry name" value="ARM-type_fold"/>
</dbReference>
<dbReference type="InterPro" id="IPR057397">
    <property type="entry name" value="HEAT_5MP1_2"/>
</dbReference>
<evidence type="ECO:0000256" key="1">
    <source>
        <dbReference type="ARBA" id="ARBA00008151"/>
    </source>
</evidence>
<evidence type="ECO:0000256" key="2">
    <source>
        <dbReference type="ARBA" id="ARBA00022845"/>
    </source>
</evidence>
<comment type="similarity">
    <text evidence="1">Belongs to the BZW family.</text>
</comment>
<dbReference type="InterPro" id="IPR051245">
    <property type="entry name" value="eIF5-mimic_regulator"/>
</dbReference>
<evidence type="ECO:0000256" key="5">
    <source>
        <dbReference type="ARBA" id="ARBA00023163"/>
    </source>
</evidence>
<dbReference type="AlphaFoldDB" id="A0A8C1BP96"/>
<dbReference type="Gene3D" id="1.25.40.180">
    <property type="match status" value="1"/>
</dbReference>
<dbReference type="GeneTree" id="ENSGT00390000012561"/>
<accession>A0A8C1BP96</accession>
<dbReference type="Pfam" id="PF02020">
    <property type="entry name" value="W2"/>
    <property type="match status" value="1"/>
</dbReference>
<feature type="region of interest" description="Disordered" evidence="6">
    <location>
        <begin position="1"/>
        <end position="28"/>
    </location>
</feature>
<reference evidence="8" key="2">
    <citation type="submission" date="2025-09" db="UniProtKB">
        <authorList>
            <consortium name="Ensembl"/>
        </authorList>
    </citation>
    <scope>IDENTIFICATION</scope>
</reference>
<evidence type="ECO:0000256" key="3">
    <source>
        <dbReference type="ARBA" id="ARBA00023015"/>
    </source>
</evidence>
<dbReference type="SMART" id="SM00515">
    <property type="entry name" value="eIF5C"/>
    <property type="match status" value="1"/>
</dbReference>
<sequence length="396" mass="45146">MSNQKQQKPTLTGQRFKTRKRDEKERFDPTQFQESIVQGLNQTGTDLEAVAKFLDSSGAKLDYRRYAETLFDILVAGGMLAPGGALSDDMTRTNFCLFTAPEDVKTMKAYAQLLLFLKGFSESERNKLAMLTGILLANGSLSASILSSLFNDNLVKDGVSPAFAVKLFKMWINEKDINSVAASLRKVGMDSRLMELFPVNKRSYDHFSKYFIDAGLKELSDFARNQQSLGARKELQKELQEQMSQGVSFKEIIVYGKEEMKKSGISEQMVICIMWTSIMGSVEWNKKEELVTEQAIKHLKQHSPLLKAFTTQGLSELTLLLRVQEYCYDNIHFMKAFQKIVLLLYKVDVLSEEAVLKWYTEAHLAKGKSVFLEQMKKFVEWLKNAEEESESEEETD</sequence>
<organism evidence="8 9">
    <name type="scientific">Cyprinus carpio carpio</name>
    <dbReference type="NCBI Taxonomy" id="630221"/>
    <lineage>
        <taxon>Eukaryota</taxon>
        <taxon>Metazoa</taxon>
        <taxon>Chordata</taxon>
        <taxon>Craniata</taxon>
        <taxon>Vertebrata</taxon>
        <taxon>Euteleostomi</taxon>
        <taxon>Actinopterygii</taxon>
        <taxon>Neopterygii</taxon>
        <taxon>Teleostei</taxon>
        <taxon>Ostariophysi</taxon>
        <taxon>Cypriniformes</taxon>
        <taxon>Cyprinidae</taxon>
        <taxon>Cyprininae</taxon>
        <taxon>Cyprinus</taxon>
    </lineage>
</organism>
<dbReference type="InterPro" id="IPR003307">
    <property type="entry name" value="W2_domain"/>
</dbReference>
<evidence type="ECO:0000259" key="7">
    <source>
        <dbReference type="PROSITE" id="PS51363"/>
    </source>
</evidence>
<evidence type="ECO:0000313" key="8">
    <source>
        <dbReference type="Ensembl" id="ENSCCRP00000036110.2"/>
    </source>
</evidence>
<keyword evidence="4" id="KW-0010">Activator</keyword>
<keyword evidence="2" id="KW-0810">Translation regulation</keyword>
<evidence type="ECO:0000256" key="6">
    <source>
        <dbReference type="SAM" id="MobiDB-lite"/>
    </source>
</evidence>
<dbReference type="PROSITE" id="PS51363">
    <property type="entry name" value="W2"/>
    <property type="match status" value="1"/>
</dbReference>
<dbReference type="PANTHER" id="PTHR14208">
    <property type="entry name" value="BASIC LEUCINE ZIPPER AND W2 DOMAIN-CONTAINING PROTEIN"/>
    <property type="match status" value="1"/>
</dbReference>
<proteinExistence type="inferred from homology"/>
<keyword evidence="5" id="KW-0804">Transcription</keyword>
<dbReference type="FunFam" id="1.25.40.180:FF:000006">
    <property type="entry name" value="Basic leucine zipper and W2 domain-containing protein 1"/>
    <property type="match status" value="1"/>
</dbReference>
<keyword evidence="9" id="KW-1185">Reference proteome</keyword>
<keyword evidence="3" id="KW-0805">Transcription regulation</keyword>
<dbReference type="Ensembl" id="ENSCCRT00000039137.2">
    <property type="protein sequence ID" value="ENSCCRP00000036110.2"/>
    <property type="gene ID" value="ENSCCRG00000019249.2"/>
</dbReference>
<evidence type="ECO:0000313" key="9">
    <source>
        <dbReference type="Proteomes" id="UP001108240"/>
    </source>
</evidence>
<dbReference type="GO" id="GO:0006446">
    <property type="term" value="P:regulation of translational initiation"/>
    <property type="evidence" value="ECO:0007669"/>
    <property type="project" value="UniProtKB-ARBA"/>
</dbReference>
<feature type="domain" description="W2" evidence="7">
    <location>
        <begin position="225"/>
        <end position="392"/>
    </location>
</feature>
<protein>
    <recommendedName>
        <fullName evidence="7">W2 domain-containing protein</fullName>
    </recommendedName>
</protein>
<evidence type="ECO:0000256" key="4">
    <source>
        <dbReference type="ARBA" id="ARBA00023159"/>
    </source>
</evidence>
<dbReference type="Pfam" id="PF25504">
    <property type="entry name" value="HEAT_5MP1_2"/>
    <property type="match status" value="1"/>
</dbReference>
<dbReference type="Proteomes" id="UP001108240">
    <property type="component" value="Unplaced"/>
</dbReference>
<dbReference type="SUPFAM" id="SSF48371">
    <property type="entry name" value="ARM repeat"/>
    <property type="match status" value="1"/>
</dbReference>
<feature type="compositionally biased region" description="Polar residues" evidence="6">
    <location>
        <begin position="1"/>
        <end position="15"/>
    </location>
</feature>